<organism evidence="1 2">
    <name type="scientific">Flavobacterium seoulense</name>
    <dbReference type="NCBI Taxonomy" id="1492738"/>
    <lineage>
        <taxon>Bacteria</taxon>
        <taxon>Pseudomonadati</taxon>
        <taxon>Bacteroidota</taxon>
        <taxon>Flavobacteriia</taxon>
        <taxon>Flavobacteriales</taxon>
        <taxon>Flavobacteriaceae</taxon>
        <taxon>Flavobacterium</taxon>
    </lineage>
</organism>
<keyword evidence="2" id="KW-1185">Reference proteome</keyword>
<sequence>MILQKQKNQILKIPNSNSWNKYLEFGISKLEFKILWN</sequence>
<dbReference type="EMBL" id="JNCA01000016">
    <property type="protein sequence ID" value="KDN55226.1"/>
    <property type="molecule type" value="Genomic_DNA"/>
</dbReference>
<evidence type="ECO:0000313" key="1">
    <source>
        <dbReference type="EMBL" id="KDN55226.1"/>
    </source>
</evidence>
<protein>
    <submittedName>
        <fullName evidence="1">Uncharacterized protein</fullName>
    </submittedName>
</protein>
<dbReference type="Proteomes" id="UP000027064">
    <property type="component" value="Unassembled WGS sequence"/>
</dbReference>
<evidence type="ECO:0000313" key="2">
    <source>
        <dbReference type="Proteomes" id="UP000027064"/>
    </source>
</evidence>
<name>A0A066WMY4_9FLAO</name>
<dbReference type="PATRIC" id="fig|1492738.3.peg.1806"/>
<comment type="caution">
    <text evidence="1">The sequence shown here is derived from an EMBL/GenBank/DDBJ whole genome shotgun (WGS) entry which is preliminary data.</text>
</comment>
<proteinExistence type="predicted"/>
<reference evidence="1 2" key="1">
    <citation type="submission" date="2014-05" db="EMBL/GenBank/DDBJ databases">
        <title>Genome Sequence of Flavobacterium sp. EM1321.</title>
        <authorList>
            <person name="Shin S.-K."/>
            <person name="Yi H."/>
        </authorList>
    </citation>
    <scope>NUCLEOTIDE SEQUENCE [LARGE SCALE GENOMIC DNA]</scope>
    <source>
        <strain evidence="1 2">EM1321</strain>
    </source>
</reference>
<accession>A0A066WMY4</accession>
<dbReference type="AlphaFoldDB" id="A0A066WMY4"/>
<gene>
    <name evidence="1" type="ORF">FEM21_18170</name>
</gene>